<dbReference type="PANTHER" id="PTHR30466:SF1">
    <property type="entry name" value="FMN REDUCTASE (NADH) RUTF"/>
    <property type="match status" value="1"/>
</dbReference>
<dbReference type="PANTHER" id="PTHR30466">
    <property type="entry name" value="FLAVIN REDUCTASE"/>
    <property type="match status" value="1"/>
</dbReference>
<dbReference type="SUPFAM" id="SSF50475">
    <property type="entry name" value="FMN-binding split barrel"/>
    <property type="match status" value="1"/>
</dbReference>
<evidence type="ECO:0000259" key="2">
    <source>
        <dbReference type="SMART" id="SM00903"/>
    </source>
</evidence>
<dbReference type="AlphaFoldDB" id="A0A3D9ZB78"/>
<organism evidence="3 4">
    <name type="scientific">Asanoa ferruginea</name>
    <dbReference type="NCBI Taxonomy" id="53367"/>
    <lineage>
        <taxon>Bacteria</taxon>
        <taxon>Bacillati</taxon>
        <taxon>Actinomycetota</taxon>
        <taxon>Actinomycetes</taxon>
        <taxon>Micromonosporales</taxon>
        <taxon>Micromonosporaceae</taxon>
        <taxon>Asanoa</taxon>
    </lineage>
</organism>
<dbReference type="GO" id="GO:0006208">
    <property type="term" value="P:pyrimidine nucleobase catabolic process"/>
    <property type="evidence" value="ECO:0007669"/>
    <property type="project" value="TreeGrafter"/>
</dbReference>
<keyword evidence="4" id="KW-1185">Reference proteome</keyword>
<evidence type="ECO:0000256" key="1">
    <source>
        <dbReference type="ARBA" id="ARBA00023002"/>
    </source>
</evidence>
<dbReference type="InterPro" id="IPR012349">
    <property type="entry name" value="Split_barrel_FMN-bd"/>
</dbReference>
<dbReference type="GO" id="GO:0010181">
    <property type="term" value="F:FMN binding"/>
    <property type="evidence" value="ECO:0007669"/>
    <property type="project" value="InterPro"/>
</dbReference>
<dbReference type="Pfam" id="PF01613">
    <property type="entry name" value="Flavin_Reduct"/>
    <property type="match status" value="1"/>
</dbReference>
<dbReference type="InterPro" id="IPR002563">
    <property type="entry name" value="Flavin_Rdtase-like_dom"/>
</dbReference>
<sequence>MVTTSTLGTDSFRTLLRRQAATVTVVTAPGSPPVGFTATSFTSVSLRPPLISFCLDRGSSSWPTLEQASHVGVHLLDERQQEIARTFATSGIDRFAAHTDWRLGPHGVPLLASPVAWLLCRVTDRVTAGDHAIVLAEPLDGQHDESRRPLLYHSGQYGAVAA</sequence>
<proteinExistence type="predicted"/>
<feature type="domain" description="Flavin reductase like" evidence="2">
    <location>
        <begin position="16"/>
        <end position="159"/>
    </location>
</feature>
<dbReference type="InterPro" id="IPR050268">
    <property type="entry name" value="NADH-dep_flavin_reductase"/>
</dbReference>
<evidence type="ECO:0000313" key="4">
    <source>
        <dbReference type="Proteomes" id="UP000256913"/>
    </source>
</evidence>
<keyword evidence="1" id="KW-0560">Oxidoreductase</keyword>
<reference evidence="3 4" key="1">
    <citation type="submission" date="2018-08" db="EMBL/GenBank/DDBJ databases">
        <title>Sequencing the genomes of 1000 actinobacteria strains.</title>
        <authorList>
            <person name="Klenk H.-P."/>
        </authorList>
    </citation>
    <scope>NUCLEOTIDE SEQUENCE [LARGE SCALE GENOMIC DNA]</scope>
    <source>
        <strain evidence="3 4">DSM 44099</strain>
    </source>
</reference>
<dbReference type="Proteomes" id="UP000256913">
    <property type="component" value="Unassembled WGS sequence"/>
</dbReference>
<dbReference type="GO" id="GO:0042602">
    <property type="term" value="F:riboflavin reductase (NADPH) activity"/>
    <property type="evidence" value="ECO:0007669"/>
    <property type="project" value="TreeGrafter"/>
</dbReference>
<dbReference type="EMBL" id="QUMQ01000001">
    <property type="protein sequence ID" value="REF94648.1"/>
    <property type="molecule type" value="Genomic_DNA"/>
</dbReference>
<dbReference type="OrthoDB" id="8901155at2"/>
<dbReference type="RefSeq" id="WP_116066430.1">
    <property type="nucleotide sequence ID" value="NZ_BONB01000092.1"/>
</dbReference>
<dbReference type="SMART" id="SM00903">
    <property type="entry name" value="Flavin_Reduct"/>
    <property type="match status" value="1"/>
</dbReference>
<name>A0A3D9ZB78_9ACTN</name>
<evidence type="ECO:0000313" key="3">
    <source>
        <dbReference type="EMBL" id="REF94648.1"/>
    </source>
</evidence>
<gene>
    <name evidence="3" type="ORF">DFJ67_0588</name>
</gene>
<accession>A0A3D9ZB78</accession>
<dbReference type="Gene3D" id="2.30.110.10">
    <property type="entry name" value="Electron Transport, Fmn-binding Protein, Chain A"/>
    <property type="match status" value="1"/>
</dbReference>
<protein>
    <submittedName>
        <fullName evidence="3">Flavin reductase (DIM6/NTAB) family NADH-FMN oxidoreductase RutF</fullName>
    </submittedName>
</protein>
<comment type="caution">
    <text evidence="3">The sequence shown here is derived from an EMBL/GenBank/DDBJ whole genome shotgun (WGS) entry which is preliminary data.</text>
</comment>